<dbReference type="Proteomes" id="UP000051936">
    <property type="component" value="Unassembled WGS sequence"/>
</dbReference>
<accession>A0A0R3EAG2</accession>
<evidence type="ECO:0000313" key="1">
    <source>
        <dbReference type="EMBL" id="KRQ16239.1"/>
    </source>
</evidence>
<sequence>MGEFTGPAKQIAVPSIHSIDNFAKRRSFEEILIFIAKKIAQDVTSLKIHAAQRDVTVWEKNITMFSFVRTR</sequence>
<name>A0A0R3EAG2_9BRAD</name>
<dbReference type="AlphaFoldDB" id="A0A0R3EAG2"/>
<evidence type="ECO:0000313" key="2">
    <source>
        <dbReference type="Proteomes" id="UP000051936"/>
    </source>
</evidence>
<dbReference type="EMBL" id="LJYG01000029">
    <property type="protein sequence ID" value="KRQ16239.1"/>
    <property type="molecule type" value="Genomic_DNA"/>
</dbReference>
<protein>
    <submittedName>
        <fullName evidence="1">Uncharacterized protein</fullName>
    </submittedName>
</protein>
<proteinExistence type="predicted"/>
<reference evidence="1 2" key="1">
    <citation type="submission" date="2015-09" db="EMBL/GenBank/DDBJ databases">
        <title>Draft Genome Sequence of Bradyrhizobium manausense Strain BR 3351T, a Novel Symbiotic Nitrogen-Fixing Alphaproteobacterium Isolated from Brazilian Amazon Rain Forest.</title>
        <authorList>
            <person name="De Araujo J.L."/>
            <person name="Zilli J.E."/>
        </authorList>
    </citation>
    <scope>NUCLEOTIDE SEQUENCE [LARGE SCALE GENOMIC DNA]</scope>
    <source>
        <strain evidence="1 2">BR3351</strain>
    </source>
</reference>
<comment type="caution">
    <text evidence="1">The sequence shown here is derived from an EMBL/GenBank/DDBJ whole genome shotgun (WGS) entry which is preliminary data.</text>
</comment>
<gene>
    <name evidence="1" type="ORF">AOQ71_06660</name>
</gene>
<keyword evidence="2" id="KW-1185">Reference proteome</keyword>
<organism evidence="1 2">
    <name type="scientific">Bradyrhizobium manausense</name>
    <dbReference type="NCBI Taxonomy" id="989370"/>
    <lineage>
        <taxon>Bacteria</taxon>
        <taxon>Pseudomonadati</taxon>
        <taxon>Pseudomonadota</taxon>
        <taxon>Alphaproteobacteria</taxon>
        <taxon>Hyphomicrobiales</taxon>
        <taxon>Nitrobacteraceae</taxon>
        <taxon>Bradyrhizobium</taxon>
    </lineage>
</organism>